<evidence type="ECO:0000256" key="1">
    <source>
        <dbReference type="ARBA" id="ARBA00004123"/>
    </source>
</evidence>
<feature type="transmembrane region" description="Helical" evidence="7">
    <location>
        <begin position="285"/>
        <end position="307"/>
    </location>
</feature>
<evidence type="ECO:0000313" key="10">
    <source>
        <dbReference type="EMBL" id="KAJ6991505.1"/>
    </source>
</evidence>
<name>A0AAD6QJL9_9ROSI</name>
<keyword evidence="2" id="KW-0677">Repeat</keyword>
<dbReference type="AlphaFoldDB" id="A0AAD6QJL9"/>
<dbReference type="PROSITE" id="PS50090">
    <property type="entry name" value="MYB_LIKE"/>
    <property type="match status" value="2"/>
</dbReference>
<dbReference type="InterPro" id="IPR001005">
    <property type="entry name" value="SANT/Myb"/>
</dbReference>
<keyword evidence="6" id="KW-0539">Nucleus</keyword>
<dbReference type="Proteomes" id="UP001164929">
    <property type="component" value="Chromosome 7"/>
</dbReference>
<keyword evidence="3" id="KW-0805">Transcription regulation</keyword>
<evidence type="ECO:0008006" key="12">
    <source>
        <dbReference type="Google" id="ProtNLM"/>
    </source>
</evidence>
<keyword evidence="4" id="KW-0238">DNA-binding</keyword>
<keyword evidence="7" id="KW-1133">Transmembrane helix</keyword>
<dbReference type="Gene3D" id="1.10.10.60">
    <property type="entry name" value="Homeodomain-like"/>
    <property type="match status" value="2"/>
</dbReference>
<comment type="caution">
    <text evidence="10">The sequence shown here is derived from an EMBL/GenBank/DDBJ whole genome shotgun (WGS) entry which is preliminary data.</text>
</comment>
<evidence type="ECO:0000259" key="8">
    <source>
        <dbReference type="PROSITE" id="PS50090"/>
    </source>
</evidence>
<dbReference type="CDD" id="cd00167">
    <property type="entry name" value="SANT"/>
    <property type="match status" value="2"/>
</dbReference>
<evidence type="ECO:0000256" key="7">
    <source>
        <dbReference type="SAM" id="Phobius"/>
    </source>
</evidence>
<dbReference type="EMBL" id="JAQIZT010000007">
    <property type="protein sequence ID" value="KAJ6991505.1"/>
    <property type="molecule type" value="Genomic_DNA"/>
</dbReference>
<evidence type="ECO:0000256" key="5">
    <source>
        <dbReference type="ARBA" id="ARBA00023163"/>
    </source>
</evidence>
<dbReference type="InterPro" id="IPR017930">
    <property type="entry name" value="Myb_dom"/>
</dbReference>
<reference evidence="10" key="1">
    <citation type="journal article" date="2023" name="Mol. Ecol. Resour.">
        <title>Chromosome-level genome assembly of a triploid poplar Populus alba 'Berolinensis'.</title>
        <authorList>
            <person name="Chen S."/>
            <person name="Yu Y."/>
            <person name="Wang X."/>
            <person name="Wang S."/>
            <person name="Zhang T."/>
            <person name="Zhou Y."/>
            <person name="He R."/>
            <person name="Meng N."/>
            <person name="Wang Y."/>
            <person name="Liu W."/>
            <person name="Liu Z."/>
            <person name="Liu J."/>
            <person name="Guo Q."/>
            <person name="Huang H."/>
            <person name="Sederoff R.R."/>
            <person name="Wang G."/>
            <person name="Qu G."/>
            <person name="Chen S."/>
        </authorList>
    </citation>
    <scope>NUCLEOTIDE SEQUENCE</scope>
    <source>
        <strain evidence="10">SC-2020</strain>
    </source>
</reference>
<keyword evidence="7" id="KW-0812">Transmembrane</keyword>
<keyword evidence="11" id="KW-1185">Reference proteome</keyword>
<dbReference type="PROSITE" id="PS51294">
    <property type="entry name" value="HTH_MYB"/>
    <property type="match status" value="2"/>
</dbReference>
<evidence type="ECO:0000256" key="3">
    <source>
        <dbReference type="ARBA" id="ARBA00023015"/>
    </source>
</evidence>
<accession>A0AAD6QJL9</accession>
<evidence type="ECO:0000259" key="9">
    <source>
        <dbReference type="PROSITE" id="PS51294"/>
    </source>
</evidence>
<dbReference type="FunFam" id="1.10.10.60:FF:000060">
    <property type="entry name" value="MYB transcription factor"/>
    <property type="match status" value="1"/>
</dbReference>
<feature type="domain" description="Myb-like" evidence="8">
    <location>
        <begin position="51"/>
        <end position="101"/>
    </location>
</feature>
<feature type="domain" description="HTH myb-type" evidence="9">
    <location>
        <begin position="1"/>
        <end position="50"/>
    </location>
</feature>
<sequence>MSSRGHWRLAEDEKLRELVEQYGPHNWNSIAEKLQGRSGKSCRLRWFNQLDPRINRSPFTEEEEERLLACHRIHGNKWAVIAKQFPGRTDNAVKNHWHVIMARRCRERSKIQAKRAAPTLLVNEQKPSFSNQDVRIMNCDPRNIAPSFVHKYFESYCDHYHHPFTRNYPPICKDLYSQNPSHCEGKNQPLEFYDFLQVKTESSKSEVIDNARRDDVEVDQEAKELPKSRAGFPFFDFLSAGNQIYVEEDVLYGTRHIYCKQQRCLCRSCRGFSTALINYNSLVQFIHHVALSLSLSLSIYIYIYIYIRCTVSRFVHMHKTKNTTMKY</sequence>
<dbReference type="GO" id="GO:0000978">
    <property type="term" value="F:RNA polymerase II cis-regulatory region sequence-specific DNA binding"/>
    <property type="evidence" value="ECO:0007669"/>
    <property type="project" value="TreeGrafter"/>
</dbReference>
<dbReference type="GO" id="GO:0000981">
    <property type="term" value="F:DNA-binding transcription factor activity, RNA polymerase II-specific"/>
    <property type="evidence" value="ECO:0007669"/>
    <property type="project" value="TreeGrafter"/>
</dbReference>
<gene>
    <name evidence="10" type="ORF">NC653_019624</name>
</gene>
<dbReference type="PANTHER" id="PTHR45614">
    <property type="entry name" value="MYB PROTEIN-RELATED"/>
    <property type="match status" value="1"/>
</dbReference>
<dbReference type="Pfam" id="PF13921">
    <property type="entry name" value="Myb_DNA-bind_6"/>
    <property type="match status" value="1"/>
</dbReference>
<keyword evidence="7" id="KW-0472">Membrane</keyword>
<dbReference type="InterPro" id="IPR050560">
    <property type="entry name" value="MYB_TF"/>
</dbReference>
<evidence type="ECO:0000256" key="2">
    <source>
        <dbReference type="ARBA" id="ARBA00022737"/>
    </source>
</evidence>
<organism evidence="10 11">
    <name type="scientific">Populus alba x Populus x berolinensis</name>
    <dbReference type="NCBI Taxonomy" id="444605"/>
    <lineage>
        <taxon>Eukaryota</taxon>
        <taxon>Viridiplantae</taxon>
        <taxon>Streptophyta</taxon>
        <taxon>Embryophyta</taxon>
        <taxon>Tracheophyta</taxon>
        <taxon>Spermatophyta</taxon>
        <taxon>Magnoliopsida</taxon>
        <taxon>eudicotyledons</taxon>
        <taxon>Gunneridae</taxon>
        <taxon>Pentapetalae</taxon>
        <taxon>rosids</taxon>
        <taxon>fabids</taxon>
        <taxon>Malpighiales</taxon>
        <taxon>Salicaceae</taxon>
        <taxon>Saliceae</taxon>
        <taxon>Populus</taxon>
    </lineage>
</organism>
<dbReference type="InterPro" id="IPR009057">
    <property type="entry name" value="Homeodomain-like_sf"/>
</dbReference>
<dbReference type="SMART" id="SM00717">
    <property type="entry name" value="SANT"/>
    <property type="match status" value="2"/>
</dbReference>
<dbReference type="PANTHER" id="PTHR45614:SF256">
    <property type="entry name" value="TRANSCRIPTION FACTOR MYB52"/>
    <property type="match status" value="1"/>
</dbReference>
<feature type="domain" description="HTH myb-type" evidence="9">
    <location>
        <begin position="51"/>
        <end position="105"/>
    </location>
</feature>
<dbReference type="SUPFAM" id="SSF46689">
    <property type="entry name" value="Homeodomain-like"/>
    <property type="match status" value="1"/>
</dbReference>
<dbReference type="GO" id="GO:0005634">
    <property type="term" value="C:nucleus"/>
    <property type="evidence" value="ECO:0007669"/>
    <property type="project" value="UniProtKB-SubCell"/>
</dbReference>
<evidence type="ECO:0000313" key="11">
    <source>
        <dbReference type="Proteomes" id="UP001164929"/>
    </source>
</evidence>
<evidence type="ECO:0000256" key="6">
    <source>
        <dbReference type="ARBA" id="ARBA00023242"/>
    </source>
</evidence>
<comment type="subcellular location">
    <subcellularLocation>
        <location evidence="1">Nucleus</location>
    </subcellularLocation>
</comment>
<evidence type="ECO:0000256" key="4">
    <source>
        <dbReference type="ARBA" id="ARBA00023125"/>
    </source>
</evidence>
<feature type="domain" description="Myb-like" evidence="8">
    <location>
        <begin position="1"/>
        <end position="50"/>
    </location>
</feature>
<keyword evidence="5" id="KW-0804">Transcription</keyword>
<protein>
    <recommendedName>
        <fullName evidence="12">MYB transcription factor</fullName>
    </recommendedName>
</protein>
<proteinExistence type="predicted"/>